<organism evidence="2">
    <name type="scientific">Mus musculus</name>
    <name type="common">Mouse</name>
    <dbReference type="NCBI Taxonomy" id="10090"/>
    <lineage>
        <taxon>Eukaryota</taxon>
        <taxon>Metazoa</taxon>
        <taxon>Chordata</taxon>
        <taxon>Craniata</taxon>
        <taxon>Vertebrata</taxon>
        <taxon>Euteleostomi</taxon>
        <taxon>Mammalia</taxon>
        <taxon>Eutheria</taxon>
        <taxon>Euarchontoglires</taxon>
        <taxon>Glires</taxon>
        <taxon>Rodentia</taxon>
        <taxon>Myomorpha</taxon>
        <taxon>Muroidea</taxon>
        <taxon>Muridae</taxon>
        <taxon>Murinae</taxon>
        <taxon>Mus</taxon>
        <taxon>Mus</taxon>
    </lineage>
</organism>
<reference evidence="2" key="4">
    <citation type="journal article" date="2001" name="Nature">
        <title>Functional annotation of a full-length mouse cDNA collection.</title>
        <authorList>
            <consortium name="The RIKEN Genome Exploration Research Group Phase II Team and the FANTOM Consortium"/>
        </authorList>
    </citation>
    <scope>NUCLEOTIDE SEQUENCE</scope>
    <source>
        <strain evidence="2">C57BL/6J</strain>
        <tissue evidence="2">Egg</tissue>
    </source>
</reference>
<evidence type="ECO:0000313" key="2">
    <source>
        <dbReference type="EMBL" id="BAE37299.1"/>
    </source>
</evidence>
<evidence type="ECO:0000256" key="1">
    <source>
        <dbReference type="SAM" id="MobiDB-lite"/>
    </source>
</evidence>
<accession>Q3TQT3</accession>
<reference evidence="2" key="5">
    <citation type="journal article" date="2002" name="Nature">
        <title>Analysis of the mouse transcriptome based on functional annotation of 60,770 full-length cDNAs.</title>
        <authorList>
            <consortium name="The FANTOM Consortium and the RIKEN Genome Exploration Research Group Phase I and II Team"/>
        </authorList>
    </citation>
    <scope>NUCLEOTIDE SEQUENCE</scope>
    <source>
        <strain evidence="2">C57BL/6J</strain>
        <tissue evidence="2">Egg</tissue>
    </source>
</reference>
<reference evidence="2" key="3">
    <citation type="journal article" date="2000" name="Genome Res.">
        <title>RIKEN integrated sequence analysis (RISA) system--384-format sequencing pipeline with 384 multicapillary sequencer.</title>
        <authorList>
            <person name="Shibata K."/>
            <person name="Itoh M."/>
            <person name="Aizawa K."/>
            <person name="Nagaoka S."/>
            <person name="Sasaki N."/>
            <person name="Carninci P."/>
            <person name="Konno H."/>
            <person name="Akiyama J."/>
            <person name="Nishi K."/>
            <person name="Kitsunai T."/>
            <person name="Tashiro H."/>
            <person name="Itoh M."/>
            <person name="Sumi N."/>
            <person name="Ishii Y."/>
            <person name="Nakamura S."/>
            <person name="Hazama M."/>
            <person name="Nishine T."/>
            <person name="Harada A."/>
            <person name="Yamamoto R."/>
            <person name="Matsumoto H."/>
            <person name="Sakaguchi S."/>
            <person name="Ikegami T."/>
            <person name="Kashiwagi K."/>
            <person name="Fujiwake S."/>
            <person name="Inoue K."/>
            <person name="Togawa Y."/>
            <person name="Izawa M."/>
            <person name="Ohara E."/>
            <person name="Watahiki M."/>
            <person name="Yoneda Y."/>
            <person name="Ishikawa T."/>
            <person name="Ozawa K."/>
            <person name="Tanaka T."/>
            <person name="Matsuura S."/>
            <person name="Kawai J."/>
            <person name="Okazaki Y."/>
            <person name="Muramatsu M."/>
            <person name="Inoue Y."/>
            <person name="Kira A."/>
            <person name="Hayashizaki Y."/>
        </authorList>
    </citation>
    <scope>NUCLEOTIDE SEQUENCE</scope>
    <source>
        <strain evidence="2">C57BL/6J</strain>
        <tissue evidence="2">Egg</tissue>
    </source>
</reference>
<reference evidence="2" key="7">
    <citation type="journal article" date="2005" name="Science">
        <title>The Transcriptional Landscape of the Mammalian Genome.</title>
        <authorList>
            <consortium name="The FANTOM Consortium"/>
            <consortium name="Riken Genome Exploration Research Group and Genome Science Group (Genome Network Project Core Group)"/>
        </authorList>
    </citation>
    <scope>NUCLEOTIDE SEQUENCE</scope>
    <source>
        <strain evidence="2">C57BL/6J</strain>
        <tissue evidence="2">Egg</tissue>
    </source>
</reference>
<dbReference type="AlphaFoldDB" id="Q3TQT3"/>
<evidence type="ECO:0000313" key="3">
    <source>
        <dbReference type="MGI" id="MGI:1914135"/>
    </source>
</evidence>
<sequence>FLGQPALHRETCHEEKKKKKKPTTHNAYDLLI</sequence>
<protein>
    <submittedName>
        <fullName evidence="2">Uncharacterized protein</fullName>
    </submittedName>
</protein>
<proteinExistence type="evidence at transcript level"/>
<dbReference type="MGI" id="MGI:1914135">
    <property type="gene designation" value="Acadsb"/>
</dbReference>
<reference evidence="2" key="1">
    <citation type="journal article" date="1999" name="Methods Enzymol.">
        <title>High-efficiency full-length cDNA cloning.</title>
        <authorList>
            <person name="Carninci P."/>
            <person name="Hayashizaki Y."/>
        </authorList>
    </citation>
    <scope>NUCLEOTIDE SEQUENCE</scope>
    <source>
        <strain evidence="2">C57BL/6J</strain>
        <tissue evidence="2">Egg</tissue>
    </source>
</reference>
<dbReference type="EMBL" id="AK163322">
    <property type="protein sequence ID" value="BAE37299.1"/>
    <property type="molecule type" value="mRNA"/>
</dbReference>
<reference evidence="2" key="6">
    <citation type="submission" date="2004-04" db="EMBL/GenBank/DDBJ databases">
        <authorList>
            <person name="Arakawa T."/>
            <person name="Carninci P."/>
            <person name="Fukuda S."/>
            <person name="Hashizume W."/>
            <person name="Hayashida K."/>
            <person name="Hori F."/>
            <person name="Iida J."/>
            <person name="Imamura K."/>
            <person name="Imotani K."/>
            <person name="Itoh M."/>
            <person name="Kanagawa S."/>
            <person name="Kawai J."/>
            <person name="Kojima M."/>
            <person name="Konno H."/>
            <person name="Murata M."/>
            <person name="Nakamura M."/>
            <person name="Ninomiya N."/>
            <person name="Nishiyori H."/>
            <person name="Nomura K."/>
            <person name="Ohno M."/>
            <person name="Sakazume N."/>
            <person name="Sano H."/>
            <person name="Sasaki D."/>
            <person name="Shibata K."/>
            <person name="Shiraki T."/>
            <person name="Tagami M."/>
            <person name="Tagami Y."/>
            <person name="Waki K."/>
            <person name="Watahiki A."/>
            <person name="Muramatsu M."/>
            <person name="Hayashizaki Y."/>
        </authorList>
    </citation>
    <scope>NUCLEOTIDE SEQUENCE</scope>
    <source>
        <strain evidence="2">C57BL/6J</strain>
        <tissue evidence="2">Egg</tissue>
    </source>
</reference>
<reference evidence="2" key="8">
    <citation type="journal article" date="2005" name="Science">
        <title>Antisense Transcription in the Mammalian Transcriptome.</title>
        <authorList>
            <consortium name="RIKEN Genome Exploration Research Group and Genome Science Group (Genome Network Project Core Group) and the FANTOM Consortium"/>
        </authorList>
    </citation>
    <scope>NUCLEOTIDE SEQUENCE</scope>
    <source>
        <strain evidence="2">C57BL/6J</strain>
        <tissue evidence="2">Egg</tissue>
    </source>
</reference>
<feature type="non-terminal residue" evidence="2">
    <location>
        <position position="1"/>
    </location>
</feature>
<reference evidence="2" key="2">
    <citation type="journal article" date="2000" name="Genome Res.">
        <title>Normalization and subtraction of cap-trapper-selected cDNAs to prepare full-length cDNA libraries for rapid discovery of new genes.</title>
        <authorList>
            <person name="Carninci P."/>
            <person name="Shibata Y."/>
            <person name="Hayatsu N."/>
            <person name="Sugahara Y."/>
            <person name="Shibata K."/>
            <person name="Itoh M."/>
            <person name="Konno H."/>
            <person name="Okazaki Y."/>
            <person name="Muramatsu M."/>
            <person name="Hayashizaki Y."/>
        </authorList>
    </citation>
    <scope>NUCLEOTIDE SEQUENCE</scope>
    <source>
        <strain evidence="2">C57BL/6J</strain>
        <tissue evidence="2">Egg</tissue>
    </source>
</reference>
<gene>
    <name evidence="3" type="primary">Acadsb</name>
</gene>
<feature type="region of interest" description="Disordered" evidence="1">
    <location>
        <begin position="1"/>
        <end position="32"/>
    </location>
</feature>
<dbReference type="AGR" id="MGI:1914135"/>
<name>Q3TQT3_MOUSE</name>